<name>A0A7X3LX52_9HYPH</name>
<sequence length="201" mass="22393">MVADLKEDSEERSPDAALTPQETGRLCLDMPRNDDLADIVYLANNRKIASMLATMPHPFGLDDAREMVARSQSNGPRWAKFAVRLKSTGRFIGAAGFGAFEETGEYHLGYWIGEPFQGKGYATEAAQTLIDHVFTKTPVSRLEGAIRIVNPSSRRVLVKCGFQYRDQSMIQSRAAGGAVSVERFYLERSTWEALKKWARAS</sequence>
<dbReference type="GO" id="GO:0016747">
    <property type="term" value="F:acyltransferase activity, transferring groups other than amino-acyl groups"/>
    <property type="evidence" value="ECO:0007669"/>
    <property type="project" value="InterPro"/>
</dbReference>
<keyword evidence="3" id="KW-0808">Transferase</keyword>
<dbReference type="PANTHER" id="PTHR43792">
    <property type="entry name" value="GNAT FAMILY, PUTATIVE (AFU_ORTHOLOGUE AFUA_3G00765)-RELATED-RELATED"/>
    <property type="match status" value="1"/>
</dbReference>
<dbReference type="AlphaFoldDB" id="A0A7X3LX52"/>
<dbReference type="RefSeq" id="WP_160776933.1">
    <property type="nucleotide sequence ID" value="NZ_WUMV01000008.1"/>
</dbReference>
<accession>A0A7X3LX52</accession>
<reference evidence="3 4" key="1">
    <citation type="submission" date="2019-12" db="EMBL/GenBank/DDBJ databases">
        <authorList>
            <person name="Li M."/>
        </authorList>
    </citation>
    <scope>NUCLEOTIDE SEQUENCE [LARGE SCALE GENOMIC DNA]</scope>
    <source>
        <strain evidence="3 4">GBMRC 2046</strain>
    </source>
</reference>
<dbReference type="PROSITE" id="PS51186">
    <property type="entry name" value="GNAT"/>
    <property type="match status" value="1"/>
</dbReference>
<evidence type="ECO:0000313" key="3">
    <source>
        <dbReference type="EMBL" id="MXN66685.1"/>
    </source>
</evidence>
<dbReference type="InterPro" id="IPR016181">
    <property type="entry name" value="Acyl_CoA_acyltransferase"/>
</dbReference>
<gene>
    <name evidence="3" type="ORF">GR183_17355</name>
</gene>
<dbReference type="Pfam" id="PF13302">
    <property type="entry name" value="Acetyltransf_3"/>
    <property type="match status" value="1"/>
</dbReference>
<feature type="region of interest" description="Disordered" evidence="1">
    <location>
        <begin position="1"/>
        <end position="23"/>
    </location>
</feature>
<feature type="compositionally biased region" description="Basic and acidic residues" evidence="1">
    <location>
        <begin position="1"/>
        <end position="14"/>
    </location>
</feature>
<dbReference type="InterPro" id="IPR000182">
    <property type="entry name" value="GNAT_dom"/>
</dbReference>
<proteinExistence type="predicted"/>
<dbReference type="Gene3D" id="3.40.630.30">
    <property type="match status" value="1"/>
</dbReference>
<dbReference type="Proteomes" id="UP000433101">
    <property type="component" value="Unassembled WGS sequence"/>
</dbReference>
<dbReference type="InterPro" id="IPR051531">
    <property type="entry name" value="N-acetyltransferase"/>
</dbReference>
<dbReference type="SUPFAM" id="SSF55729">
    <property type="entry name" value="Acyl-CoA N-acyltransferases (Nat)"/>
    <property type="match status" value="1"/>
</dbReference>
<protein>
    <submittedName>
        <fullName evidence="3">GNAT family N-acetyltransferase</fullName>
    </submittedName>
</protein>
<keyword evidence="4" id="KW-1185">Reference proteome</keyword>
<organism evidence="3 4">
    <name type="scientific">Stappia sediminis</name>
    <dbReference type="NCBI Taxonomy" id="2692190"/>
    <lineage>
        <taxon>Bacteria</taxon>
        <taxon>Pseudomonadati</taxon>
        <taxon>Pseudomonadota</taxon>
        <taxon>Alphaproteobacteria</taxon>
        <taxon>Hyphomicrobiales</taxon>
        <taxon>Stappiaceae</taxon>
        <taxon>Stappia</taxon>
    </lineage>
</organism>
<feature type="domain" description="N-acetyltransferase" evidence="2">
    <location>
        <begin position="38"/>
        <end position="197"/>
    </location>
</feature>
<comment type="caution">
    <text evidence="3">The sequence shown here is derived from an EMBL/GenBank/DDBJ whole genome shotgun (WGS) entry which is preliminary data.</text>
</comment>
<dbReference type="PANTHER" id="PTHR43792:SF1">
    <property type="entry name" value="N-ACETYLTRANSFERASE DOMAIN-CONTAINING PROTEIN"/>
    <property type="match status" value="1"/>
</dbReference>
<evidence type="ECO:0000256" key="1">
    <source>
        <dbReference type="SAM" id="MobiDB-lite"/>
    </source>
</evidence>
<dbReference type="EMBL" id="WUMV01000008">
    <property type="protein sequence ID" value="MXN66685.1"/>
    <property type="molecule type" value="Genomic_DNA"/>
</dbReference>
<evidence type="ECO:0000259" key="2">
    <source>
        <dbReference type="PROSITE" id="PS51186"/>
    </source>
</evidence>
<evidence type="ECO:0000313" key="4">
    <source>
        <dbReference type="Proteomes" id="UP000433101"/>
    </source>
</evidence>